<feature type="domain" description="Aminoacyl-transfer RNA synthetases class-II family profile" evidence="23">
    <location>
        <begin position="730"/>
        <end position="1045"/>
    </location>
</feature>
<protein>
    <recommendedName>
        <fullName evidence="21">Lysine--tRNA ligase</fullName>
        <ecNumber evidence="21">6.1.1.6</ecNumber>
    </recommendedName>
    <alternativeName>
        <fullName evidence="21">Lysyl-tRNA synthetase</fullName>
        <shortName evidence="21">LysRS</shortName>
    </alternativeName>
</protein>
<evidence type="ECO:0000256" key="18">
    <source>
        <dbReference type="ARBA" id="ARBA00024681"/>
    </source>
</evidence>
<evidence type="ECO:0000256" key="1">
    <source>
        <dbReference type="ARBA" id="ARBA00004651"/>
    </source>
</evidence>
<keyword evidence="9 21" id="KW-0547">Nucleotide-binding</keyword>
<evidence type="ECO:0000256" key="22">
    <source>
        <dbReference type="SAM" id="Phobius"/>
    </source>
</evidence>
<dbReference type="GO" id="GO:0004824">
    <property type="term" value="F:lysine-tRNA ligase activity"/>
    <property type="evidence" value="ECO:0007669"/>
    <property type="project" value="UniProtKB-UniRule"/>
</dbReference>
<feature type="transmembrane region" description="Helical" evidence="22">
    <location>
        <begin position="50"/>
        <end position="67"/>
    </location>
</feature>
<dbReference type="EMBL" id="LR738855">
    <property type="protein sequence ID" value="VZH86267.1"/>
    <property type="molecule type" value="Genomic_DNA"/>
</dbReference>
<evidence type="ECO:0000256" key="11">
    <source>
        <dbReference type="ARBA" id="ARBA00022842"/>
    </source>
</evidence>
<evidence type="ECO:0000256" key="3">
    <source>
        <dbReference type="ARBA" id="ARBA00009968"/>
    </source>
</evidence>
<dbReference type="GO" id="GO:0006629">
    <property type="term" value="P:lipid metabolic process"/>
    <property type="evidence" value="ECO:0007669"/>
    <property type="project" value="UniProtKB-KW"/>
</dbReference>
<feature type="binding site" evidence="21">
    <location>
        <position position="958"/>
    </location>
    <ligand>
        <name>Mg(2+)</name>
        <dbReference type="ChEBI" id="CHEBI:18420"/>
        <label>1</label>
    </ligand>
</feature>
<comment type="similarity">
    <text evidence="21">Belongs to the class-II aminoacyl-tRNA synthetase family.</text>
</comment>
<dbReference type="InterPro" id="IPR006195">
    <property type="entry name" value="aa-tRNA-synth_II"/>
</dbReference>
<evidence type="ECO:0000313" key="25">
    <source>
        <dbReference type="Proteomes" id="UP000423525"/>
    </source>
</evidence>
<accession>A0A6I8MDX2</accession>
<evidence type="ECO:0000256" key="16">
    <source>
        <dbReference type="ARBA" id="ARBA00023251"/>
    </source>
</evidence>
<dbReference type="EC" id="6.1.1.6" evidence="21"/>
<evidence type="ECO:0000256" key="6">
    <source>
        <dbReference type="ARBA" id="ARBA00022679"/>
    </source>
</evidence>
<dbReference type="AlphaFoldDB" id="A0A6I8MDX2"/>
<keyword evidence="14 22" id="KW-0472">Membrane</keyword>
<dbReference type="InterPro" id="IPR045864">
    <property type="entry name" value="aa-tRNA-synth_II/BPL/LPL"/>
</dbReference>
<dbReference type="InterPro" id="IPR024320">
    <property type="entry name" value="LPG_synthase_C"/>
</dbReference>
<dbReference type="InterPro" id="IPR044136">
    <property type="entry name" value="Lys-tRNA-ligase_II_N"/>
</dbReference>
<evidence type="ECO:0000256" key="7">
    <source>
        <dbReference type="ARBA" id="ARBA00022692"/>
    </source>
</evidence>
<dbReference type="Pfam" id="PF16995">
    <property type="entry name" value="tRNA-synt_2_TM"/>
    <property type="match status" value="1"/>
</dbReference>
<dbReference type="GO" id="GO:0006430">
    <property type="term" value="P:lysyl-tRNA aminoacylation"/>
    <property type="evidence" value="ECO:0007669"/>
    <property type="project" value="UniProtKB-UniRule"/>
</dbReference>
<reference evidence="24 25" key="1">
    <citation type="submission" date="2019-11" db="EMBL/GenBank/DDBJ databases">
        <authorList>
            <person name="Brisse S."/>
        </authorList>
    </citation>
    <scope>NUCLEOTIDE SEQUENCE [LARGE SCALE GENOMIC DNA]</scope>
    <source>
        <strain evidence="24">FRC0190</strain>
    </source>
</reference>
<organism evidence="24 25">
    <name type="scientific">Corynebacterium rouxii</name>
    <dbReference type="NCBI Taxonomy" id="2719119"/>
    <lineage>
        <taxon>Bacteria</taxon>
        <taxon>Bacillati</taxon>
        <taxon>Actinomycetota</taxon>
        <taxon>Actinomycetes</taxon>
        <taxon>Mycobacteriales</taxon>
        <taxon>Corynebacteriaceae</taxon>
        <taxon>Corynebacterium</taxon>
    </lineage>
</organism>
<feature type="transmembrane region" description="Helical" evidence="22">
    <location>
        <begin position="9"/>
        <end position="30"/>
    </location>
</feature>
<keyword evidence="4" id="KW-1003">Cell membrane</keyword>
<evidence type="ECO:0000256" key="14">
    <source>
        <dbReference type="ARBA" id="ARBA00023136"/>
    </source>
</evidence>
<evidence type="ECO:0000256" key="8">
    <source>
        <dbReference type="ARBA" id="ARBA00022723"/>
    </source>
</evidence>
<evidence type="ECO:0000313" key="24">
    <source>
        <dbReference type="EMBL" id="VZH86267.1"/>
    </source>
</evidence>
<dbReference type="Proteomes" id="UP000423525">
    <property type="component" value="Chromosome"/>
</dbReference>
<feature type="binding site" evidence="21">
    <location>
        <position position="965"/>
    </location>
    <ligand>
        <name>Mg(2+)</name>
        <dbReference type="ChEBI" id="CHEBI:18420"/>
        <label>1</label>
    </ligand>
</feature>
<feature type="binding site" evidence="21">
    <location>
        <position position="965"/>
    </location>
    <ligand>
        <name>Mg(2+)</name>
        <dbReference type="ChEBI" id="CHEBI:18420"/>
        <label>2</label>
    </ligand>
</feature>
<comment type="catalytic activity">
    <reaction evidence="19">
        <text>L-lysyl-tRNA(Lys) + a 1,2-diacyl-sn-glycero-3-phospho-(1'-sn-glycerol) = a 1,2-diacyl-sn-glycero-3-phospho-1'-(3'-O-L-lysyl)-sn-glycerol + tRNA(Lys)</text>
        <dbReference type="Rhea" id="RHEA:10668"/>
        <dbReference type="Rhea" id="RHEA-COMP:9696"/>
        <dbReference type="Rhea" id="RHEA-COMP:9697"/>
        <dbReference type="ChEBI" id="CHEBI:64716"/>
        <dbReference type="ChEBI" id="CHEBI:75792"/>
        <dbReference type="ChEBI" id="CHEBI:78442"/>
        <dbReference type="ChEBI" id="CHEBI:78529"/>
        <dbReference type="EC" id="2.3.2.3"/>
    </reaction>
</comment>
<keyword evidence="21" id="KW-0648">Protein biosynthesis</keyword>
<keyword evidence="10 21" id="KW-0067">ATP-binding</keyword>
<dbReference type="InterPro" id="IPR002313">
    <property type="entry name" value="Lys-tRNA-ligase_II"/>
</dbReference>
<keyword evidence="11 21" id="KW-0460">Magnesium</keyword>
<dbReference type="PANTHER" id="PTHR42918:SF15">
    <property type="entry name" value="LYSINE--TRNA LIGASE, CHLOROPLASTIC_MITOCHONDRIAL"/>
    <property type="match status" value="1"/>
</dbReference>
<keyword evidence="8 21" id="KW-0479">Metal-binding</keyword>
<evidence type="ECO:0000256" key="17">
    <source>
        <dbReference type="ARBA" id="ARBA00023268"/>
    </source>
</evidence>
<dbReference type="PANTHER" id="PTHR42918">
    <property type="entry name" value="LYSYL-TRNA SYNTHETASE"/>
    <property type="match status" value="1"/>
</dbReference>
<dbReference type="Gene3D" id="2.40.50.140">
    <property type="entry name" value="Nucleic acid-binding proteins"/>
    <property type="match status" value="1"/>
</dbReference>
<feature type="transmembrane region" description="Helical" evidence="22">
    <location>
        <begin position="140"/>
        <end position="166"/>
    </location>
</feature>
<evidence type="ECO:0000256" key="15">
    <source>
        <dbReference type="ARBA" id="ARBA00023146"/>
    </source>
</evidence>
<dbReference type="GO" id="GO:0005886">
    <property type="term" value="C:plasma membrane"/>
    <property type="evidence" value="ECO:0007669"/>
    <property type="project" value="UniProtKB-SubCell"/>
</dbReference>
<keyword evidence="16" id="KW-0046">Antibiotic resistance</keyword>
<comment type="cofactor">
    <cofactor evidence="21">
        <name>Mg(2+)</name>
        <dbReference type="ChEBI" id="CHEBI:18420"/>
    </cofactor>
    <text evidence="21">Binds 3 Mg(2+) ions per subunit.</text>
</comment>
<evidence type="ECO:0000256" key="5">
    <source>
        <dbReference type="ARBA" id="ARBA00022598"/>
    </source>
</evidence>
<dbReference type="InterPro" id="IPR004364">
    <property type="entry name" value="Aa-tRNA-synt_II"/>
</dbReference>
<dbReference type="GO" id="GO:0005524">
    <property type="term" value="F:ATP binding"/>
    <property type="evidence" value="ECO:0007669"/>
    <property type="project" value="UniProtKB-UniRule"/>
</dbReference>
<sequence length="1049" mass="115261">MHKRWESRLLLWTAQVSTIWMVVGLVLKYVNWNLTESIATAFSVFNLPSYPSLFIAILMVLLTSGLLRGNRGALVFYLLGFQVPSLLIGIAYLLIAVFDPEETLDFFSLLVFISTASSVLFLVAGWRARDEFPARVEGSWVKALVVLVGGIAVSFSIIWSLLVVYYHKPVDMSAVWAMYTAIGVSPNQPPFAAGIHAPHYLKVLGSVLSSAAIFLALAVMMRSRRFYRASTEDHLLLRKLLLSPPSSDSLAYFATRDDRNLVVSPNGAAAISYRVIDGVCLAAGDPIGDPASWPAAMSAWRTEARKNGWILGVASASEKGARAYAEMGLRVIPLGDEAIIDAEHFRLKDLPAVRKELAGPRKAGYTVKVVRQEQLTAEEAAHYAEVAQQWRRGDERGFTMASGRVGDPRDRRTVLVAAHDSAGEPMGVLTLVPWGRNGLSLDVMRRNPKALGGVTELMVAALAAEAPNLGVSRFSLNFVTFRESLDRGMAVGASPWERLLFRLLVTSSRWWQIQSLYQSNVKYEPSWQARYLCIEHGFHTPRVLIAFASGEGFLPGFNPSLEPLGDPEAIAAVEAEALMPKVVPPHRTAQQKARLCKLDALEHSGMRAYPPAVPRGEDSLTGRIWFIRDHGKVLFADVVEGERRTQLLIDATTPDALASFKRLVSRGDIISATGVMGQSRNGTPSLLVQSWTMAAKSLVPMPRQASRNPHTRAKYRHIDFTMNSQARSIFSARSRAITAVRSVLVSQGYLEAETPILQTIHGGANARPFRTHIRAYDQALTLRIAPELYLKRLVVGGFERVFEMGRNFRNEGVDATHNPEFTSLEAYQAYGNWDTMRELTENIIRSAAIAVHGSPQVTTASGEVLDLSGSWPVVPVYEAVSRAVSETISPSGSLADYAHIAQRYGIEAATVGDLVNELYDELVEPTTVFPTFYAGFPVETSPLTMADPDEPRIAQRWDLVACGMELGTAYTELADPIEQRARLTDQSLRAAGGDAEAMELDENFLQALEFGMPPTGGLGIGIDRLVMFLTGQNIREVLAFPFVKPDSTN</sequence>
<dbReference type="PROSITE" id="PS50862">
    <property type="entry name" value="AA_TRNA_LIGASE_II"/>
    <property type="match status" value="1"/>
</dbReference>
<dbReference type="Pfam" id="PF00152">
    <property type="entry name" value="tRNA-synt_2"/>
    <property type="match status" value="1"/>
</dbReference>
<dbReference type="InterPro" id="IPR018149">
    <property type="entry name" value="Lys-tRNA-synth_II_C"/>
</dbReference>
<gene>
    <name evidence="21" type="primary">lysS</name>
    <name evidence="24" type="ORF">FRC0190_02187</name>
</gene>
<feature type="transmembrane region" description="Helical" evidence="22">
    <location>
        <begin position="107"/>
        <end position="128"/>
    </location>
</feature>
<comment type="similarity">
    <text evidence="2">In the N-terminal section; belongs to the LPG synthetase family.</text>
</comment>
<evidence type="ECO:0000256" key="20">
    <source>
        <dbReference type="ARBA" id="ARBA00048573"/>
    </source>
</evidence>
<dbReference type="InterPro" id="IPR004365">
    <property type="entry name" value="NA-bd_OB_tRNA"/>
</dbReference>
<name>A0A6I8MDX2_9CORY</name>
<proteinExistence type="inferred from homology"/>
<dbReference type="Pfam" id="PF09924">
    <property type="entry name" value="LPG_synthase_C"/>
    <property type="match status" value="1"/>
</dbReference>
<evidence type="ECO:0000256" key="12">
    <source>
        <dbReference type="ARBA" id="ARBA00022989"/>
    </source>
</evidence>
<evidence type="ECO:0000256" key="19">
    <source>
        <dbReference type="ARBA" id="ARBA00047540"/>
    </source>
</evidence>
<dbReference type="NCBIfam" id="NF001756">
    <property type="entry name" value="PRK00484.1"/>
    <property type="match status" value="1"/>
</dbReference>
<dbReference type="NCBIfam" id="TIGR00499">
    <property type="entry name" value="lysS_bact"/>
    <property type="match status" value="1"/>
</dbReference>
<evidence type="ECO:0000256" key="21">
    <source>
        <dbReference type="HAMAP-Rule" id="MF_00252"/>
    </source>
</evidence>
<feature type="transmembrane region" description="Helical" evidence="22">
    <location>
        <begin position="200"/>
        <end position="220"/>
    </location>
</feature>
<keyword evidence="13" id="KW-0443">Lipid metabolism</keyword>
<dbReference type="NCBIfam" id="NF002821">
    <property type="entry name" value="PRK02983.1"/>
    <property type="match status" value="1"/>
</dbReference>
<evidence type="ECO:0000256" key="2">
    <source>
        <dbReference type="ARBA" id="ARBA00005270"/>
    </source>
</evidence>
<evidence type="ECO:0000256" key="4">
    <source>
        <dbReference type="ARBA" id="ARBA00022475"/>
    </source>
</evidence>
<keyword evidence="5 21" id="KW-0436">Ligase</keyword>
<dbReference type="GO" id="GO:0050071">
    <property type="term" value="F:phosphatidylglycerol lysyltransferase activity"/>
    <property type="evidence" value="ECO:0007669"/>
    <property type="project" value="UniProtKB-EC"/>
</dbReference>
<dbReference type="GO" id="GO:0046677">
    <property type="term" value="P:response to antibiotic"/>
    <property type="evidence" value="ECO:0007669"/>
    <property type="project" value="UniProtKB-KW"/>
</dbReference>
<comment type="similarity">
    <text evidence="3">In the C-terminal section; belongs to the class-II aminoacyl-tRNA synthetase family.</text>
</comment>
<keyword evidence="6" id="KW-0808">Transferase</keyword>
<dbReference type="InterPro" id="IPR012340">
    <property type="entry name" value="NA-bd_OB-fold"/>
</dbReference>
<dbReference type="GO" id="GO:0005829">
    <property type="term" value="C:cytosol"/>
    <property type="evidence" value="ECO:0007669"/>
    <property type="project" value="TreeGrafter"/>
</dbReference>
<keyword evidence="15 21" id="KW-0030">Aminoacyl-tRNA synthetase</keyword>
<keyword evidence="12 22" id="KW-1133">Transmembrane helix</keyword>
<dbReference type="Pfam" id="PF01336">
    <property type="entry name" value="tRNA_anti-codon"/>
    <property type="match status" value="1"/>
</dbReference>
<dbReference type="KEGG" id="crf:FRC0190_02187"/>
<evidence type="ECO:0000256" key="13">
    <source>
        <dbReference type="ARBA" id="ARBA00023098"/>
    </source>
</evidence>
<dbReference type="GO" id="GO:0000049">
    <property type="term" value="F:tRNA binding"/>
    <property type="evidence" value="ECO:0007669"/>
    <property type="project" value="TreeGrafter"/>
</dbReference>
<comment type="function">
    <text evidence="18">Catalyzes the production of L-lysyl-tRNA(Lys)transfer and the transfer of a lysyl group from L-lysyl-tRNA(Lys) to membrane-bound phosphatidylglycerol (PG), which produces lysylphosphatidylglycerol (LPG), one of the components of the bacterial membrane with a positive net charge. LPG synthesis contributes to the resistance to cationic antimicrobial peptides (CAMPs) and likely protects M.tuberculosis against the CAMPs produced by competiting microorganisms (bacteriocins). In fact, the modification of anionic phosphatidylglycerol with positively charged L-lysine results in repulsion of the peptides.</text>
</comment>
<keyword evidence="21" id="KW-0963">Cytoplasm</keyword>
<dbReference type="HAMAP" id="MF_00252">
    <property type="entry name" value="Lys_tRNA_synth_class2"/>
    <property type="match status" value="1"/>
</dbReference>
<dbReference type="CDD" id="cd04322">
    <property type="entry name" value="LysRS_N"/>
    <property type="match status" value="1"/>
</dbReference>
<dbReference type="SUPFAM" id="SSF55681">
    <property type="entry name" value="Class II aaRS and biotin synthetases"/>
    <property type="match status" value="1"/>
</dbReference>
<keyword evidence="17" id="KW-0511">Multifunctional enzyme</keyword>
<evidence type="ECO:0000256" key="9">
    <source>
        <dbReference type="ARBA" id="ARBA00022741"/>
    </source>
</evidence>
<dbReference type="PRINTS" id="PR00982">
    <property type="entry name" value="TRNASYNTHLYS"/>
</dbReference>
<dbReference type="Gene3D" id="3.30.930.10">
    <property type="entry name" value="Bira Bifunctional Protein, Domain 2"/>
    <property type="match status" value="1"/>
</dbReference>
<evidence type="ECO:0000259" key="23">
    <source>
        <dbReference type="PROSITE" id="PS50862"/>
    </source>
</evidence>
<feature type="transmembrane region" description="Helical" evidence="22">
    <location>
        <begin position="74"/>
        <end position="95"/>
    </location>
</feature>
<comment type="subunit">
    <text evidence="21">Homodimer.</text>
</comment>
<dbReference type="InterPro" id="IPR031553">
    <property type="entry name" value="tRNA-synt_2_TM"/>
</dbReference>
<evidence type="ECO:0000256" key="10">
    <source>
        <dbReference type="ARBA" id="ARBA00022840"/>
    </source>
</evidence>
<comment type="subcellular location">
    <subcellularLocation>
        <location evidence="1">Cell membrane</location>
        <topology evidence="1">Multi-pass membrane protein</topology>
    </subcellularLocation>
    <subcellularLocation>
        <location evidence="21">Cytoplasm</location>
    </subcellularLocation>
</comment>
<comment type="catalytic activity">
    <reaction evidence="20 21">
        <text>tRNA(Lys) + L-lysine + ATP = L-lysyl-tRNA(Lys) + AMP + diphosphate</text>
        <dbReference type="Rhea" id="RHEA:20792"/>
        <dbReference type="Rhea" id="RHEA-COMP:9696"/>
        <dbReference type="Rhea" id="RHEA-COMP:9697"/>
        <dbReference type="ChEBI" id="CHEBI:30616"/>
        <dbReference type="ChEBI" id="CHEBI:32551"/>
        <dbReference type="ChEBI" id="CHEBI:33019"/>
        <dbReference type="ChEBI" id="CHEBI:78442"/>
        <dbReference type="ChEBI" id="CHEBI:78529"/>
        <dbReference type="ChEBI" id="CHEBI:456215"/>
        <dbReference type="EC" id="6.1.1.6"/>
    </reaction>
</comment>
<keyword evidence="7 22" id="KW-0812">Transmembrane</keyword>
<dbReference type="SUPFAM" id="SSF50249">
    <property type="entry name" value="Nucleic acid-binding proteins"/>
    <property type="match status" value="1"/>
</dbReference>
<dbReference type="RefSeq" id="WP_155874301.1">
    <property type="nucleotide sequence ID" value="NZ_CP168248.1"/>
</dbReference>
<dbReference type="GO" id="GO:0000287">
    <property type="term" value="F:magnesium ion binding"/>
    <property type="evidence" value="ECO:0007669"/>
    <property type="project" value="UniProtKB-UniRule"/>
</dbReference>